<dbReference type="InterPro" id="IPR001932">
    <property type="entry name" value="PPM-type_phosphatase-like_dom"/>
</dbReference>
<dbReference type="SMART" id="SM00331">
    <property type="entry name" value="PP2C_SIG"/>
    <property type="match status" value="1"/>
</dbReference>
<dbReference type="Gene3D" id="3.60.40.10">
    <property type="entry name" value="PPM-type phosphatase domain"/>
    <property type="match status" value="1"/>
</dbReference>
<keyword evidence="3" id="KW-0175">Coiled coil</keyword>
<keyword evidence="2" id="KW-0597">Phosphoprotein</keyword>
<feature type="coiled-coil region" evidence="3">
    <location>
        <begin position="124"/>
        <end position="158"/>
    </location>
</feature>
<dbReference type="InterPro" id="IPR011006">
    <property type="entry name" value="CheY-like_superfamily"/>
</dbReference>
<evidence type="ECO:0000256" key="2">
    <source>
        <dbReference type="PROSITE-ProRule" id="PRU00169"/>
    </source>
</evidence>
<dbReference type="Gene3D" id="1.20.5.390">
    <property type="entry name" value="L1 transposable element, trimerization domain"/>
    <property type="match status" value="1"/>
</dbReference>
<dbReference type="Proteomes" id="UP000787472">
    <property type="component" value="Unassembled WGS sequence"/>
</dbReference>
<dbReference type="RefSeq" id="WP_167182027.1">
    <property type="nucleotide sequence ID" value="NZ_JAAONZ010000002.1"/>
</dbReference>
<comment type="caution">
    <text evidence="5">The sequence shown here is derived from an EMBL/GenBank/DDBJ whole genome shotgun (WGS) entry which is preliminary data.</text>
</comment>
<proteinExistence type="predicted"/>
<evidence type="ECO:0000313" key="6">
    <source>
        <dbReference type="Proteomes" id="UP000787472"/>
    </source>
</evidence>
<dbReference type="PANTHER" id="PTHR43156">
    <property type="entry name" value="STAGE II SPORULATION PROTEIN E-RELATED"/>
    <property type="match status" value="1"/>
</dbReference>
<dbReference type="CDD" id="cd17555">
    <property type="entry name" value="REC_RssB-like"/>
    <property type="match status" value="1"/>
</dbReference>
<keyword evidence="1" id="KW-0378">Hydrolase</keyword>
<dbReference type="InterPro" id="IPR049510">
    <property type="entry name" value="RssB-like_REC"/>
</dbReference>
<evidence type="ECO:0000256" key="3">
    <source>
        <dbReference type="SAM" id="Coils"/>
    </source>
</evidence>
<accession>A0A9E5JUD6</accession>
<evidence type="ECO:0000259" key="4">
    <source>
        <dbReference type="PROSITE" id="PS50110"/>
    </source>
</evidence>
<dbReference type="InterPro" id="IPR052016">
    <property type="entry name" value="Bact_Sigma-Reg"/>
</dbReference>
<sequence>MPSGSRKLLIIDDDTIVRESVVAYLEDSGFEMLEADQGVVGMALFQQHSPEVVLTDLRMPSMDGLQVLEQVHQLSPETPVIVMSGVGVMGDVVKALRLGASDFLIKPLVDMEVLVHAVEKSLERRDLLAQNLQYRDELEAANSELKDHLRTLQKDQEAGRRVQQQLLPPKKVTKGEYCLEHRIIPSLFLSGDFIDLAYTGDRYFSFYLTDVSGHGASSAFATIWLKHATAEVAHTWQLFTGKRSVAEDMNIGLAEVNRLLLETRLGHHMTCLVGVVDIKLNRLYYAVAGHLPLMVLKTPDQTCFLEGKGRPLGLFPNQEWQLYEAELPPGSAVLAFSDGILEVMPPQDLLEKEDYLLSWLSSGAAGMDNINRTLKLDEIVDAPDDIAVLCLSRSGS</sequence>
<dbReference type="GO" id="GO:0016791">
    <property type="term" value="F:phosphatase activity"/>
    <property type="evidence" value="ECO:0007669"/>
    <property type="project" value="TreeGrafter"/>
</dbReference>
<protein>
    <submittedName>
        <fullName evidence="5">Response regulator</fullName>
    </submittedName>
</protein>
<dbReference type="SUPFAM" id="SSF52172">
    <property type="entry name" value="CheY-like"/>
    <property type="match status" value="1"/>
</dbReference>
<dbReference type="Pfam" id="PF07228">
    <property type="entry name" value="SpoIIE"/>
    <property type="match status" value="1"/>
</dbReference>
<evidence type="ECO:0000313" key="5">
    <source>
        <dbReference type="EMBL" id="NHO64721.1"/>
    </source>
</evidence>
<name>A0A9E5JUD6_9GAMM</name>
<dbReference type="SMART" id="SM00448">
    <property type="entry name" value="REC"/>
    <property type="match status" value="1"/>
</dbReference>
<dbReference type="PANTHER" id="PTHR43156:SF2">
    <property type="entry name" value="STAGE II SPORULATION PROTEIN E"/>
    <property type="match status" value="1"/>
</dbReference>
<dbReference type="Gene3D" id="3.40.50.2300">
    <property type="match status" value="1"/>
</dbReference>
<feature type="domain" description="Response regulatory" evidence="4">
    <location>
        <begin position="7"/>
        <end position="121"/>
    </location>
</feature>
<dbReference type="SUPFAM" id="SSF81606">
    <property type="entry name" value="PP2C-like"/>
    <property type="match status" value="1"/>
</dbReference>
<organism evidence="5 6">
    <name type="scientific">Pseudomaricurvus hydrocarbonicus</name>
    <dbReference type="NCBI Taxonomy" id="1470433"/>
    <lineage>
        <taxon>Bacteria</taxon>
        <taxon>Pseudomonadati</taxon>
        <taxon>Pseudomonadota</taxon>
        <taxon>Gammaproteobacteria</taxon>
        <taxon>Cellvibrionales</taxon>
        <taxon>Cellvibrionaceae</taxon>
        <taxon>Pseudomaricurvus</taxon>
    </lineage>
</organism>
<evidence type="ECO:0000256" key="1">
    <source>
        <dbReference type="ARBA" id="ARBA00022801"/>
    </source>
</evidence>
<dbReference type="Pfam" id="PF00072">
    <property type="entry name" value="Response_reg"/>
    <property type="match status" value="1"/>
</dbReference>
<dbReference type="PROSITE" id="PS50110">
    <property type="entry name" value="RESPONSE_REGULATORY"/>
    <property type="match status" value="1"/>
</dbReference>
<feature type="modified residue" description="4-aspartylphosphate" evidence="2">
    <location>
        <position position="56"/>
    </location>
</feature>
<gene>
    <name evidence="5" type="ORF">G8770_04070</name>
</gene>
<dbReference type="EMBL" id="JAAONZ010000002">
    <property type="protein sequence ID" value="NHO64721.1"/>
    <property type="molecule type" value="Genomic_DNA"/>
</dbReference>
<dbReference type="AlphaFoldDB" id="A0A9E5JUD6"/>
<dbReference type="GO" id="GO:0000160">
    <property type="term" value="P:phosphorelay signal transduction system"/>
    <property type="evidence" value="ECO:0007669"/>
    <property type="project" value="InterPro"/>
</dbReference>
<dbReference type="InterPro" id="IPR001789">
    <property type="entry name" value="Sig_transdc_resp-reg_receiver"/>
</dbReference>
<reference evidence="5" key="1">
    <citation type="submission" date="2020-03" db="EMBL/GenBank/DDBJ databases">
        <authorList>
            <person name="Guo F."/>
        </authorList>
    </citation>
    <scope>NUCLEOTIDE SEQUENCE</scope>
    <source>
        <strain evidence="5">JCM 30134</strain>
    </source>
</reference>
<keyword evidence="6" id="KW-1185">Reference proteome</keyword>
<dbReference type="InterPro" id="IPR036457">
    <property type="entry name" value="PPM-type-like_dom_sf"/>
</dbReference>